<reference evidence="1 2" key="1">
    <citation type="journal article" date="2018" name="Sci. Rep.">
        <title>Genomic signatures of local adaptation to the degree of environmental predictability in rotifers.</title>
        <authorList>
            <person name="Franch-Gras L."/>
            <person name="Hahn C."/>
            <person name="Garcia-Roger E.M."/>
            <person name="Carmona M.J."/>
            <person name="Serra M."/>
            <person name="Gomez A."/>
        </authorList>
    </citation>
    <scope>NUCLEOTIDE SEQUENCE [LARGE SCALE GENOMIC DNA]</scope>
    <source>
        <strain evidence="1">HYR1</strain>
    </source>
</reference>
<dbReference type="AlphaFoldDB" id="A0A3M7QUD4"/>
<accession>A0A3M7QUD4</accession>
<name>A0A3M7QUD4_BRAPC</name>
<keyword evidence="2" id="KW-1185">Reference proteome</keyword>
<dbReference type="EMBL" id="REGN01005101">
    <property type="protein sequence ID" value="RNA14829.1"/>
    <property type="molecule type" value="Genomic_DNA"/>
</dbReference>
<evidence type="ECO:0000313" key="1">
    <source>
        <dbReference type="EMBL" id="RNA14829.1"/>
    </source>
</evidence>
<organism evidence="1 2">
    <name type="scientific">Brachionus plicatilis</name>
    <name type="common">Marine rotifer</name>
    <name type="synonym">Brachionus muelleri</name>
    <dbReference type="NCBI Taxonomy" id="10195"/>
    <lineage>
        <taxon>Eukaryota</taxon>
        <taxon>Metazoa</taxon>
        <taxon>Spiralia</taxon>
        <taxon>Gnathifera</taxon>
        <taxon>Rotifera</taxon>
        <taxon>Eurotatoria</taxon>
        <taxon>Monogononta</taxon>
        <taxon>Pseudotrocha</taxon>
        <taxon>Ploima</taxon>
        <taxon>Brachionidae</taxon>
        <taxon>Brachionus</taxon>
    </lineage>
</organism>
<proteinExistence type="predicted"/>
<evidence type="ECO:0000313" key="2">
    <source>
        <dbReference type="Proteomes" id="UP000276133"/>
    </source>
</evidence>
<comment type="caution">
    <text evidence="1">The sequence shown here is derived from an EMBL/GenBank/DDBJ whole genome shotgun (WGS) entry which is preliminary data.</text>
</comment>
<dbReference type="Proteomes" id="UP000276133">
    <property type="component" value="Unassembled WGS sequence"/>
</dbReference>
<protein>
    <submittedName>
        <fullName evidence="1">Uncharacterized protein</fullName>
    </submittedName>
</protein>
<sequence>MTKVSNQDTSSTQIHCCLISITSNDKNNISISSRGIDILSISAKSIDILLISSKGLITLKRLFNDMSLCKYQHFICQYLLFVVTLSFSHPDLGPATDYPEKYQSGFKFVKKWVSGHIHSYSKLN</sequence>
<gene>
    <name evidence="1" type="ORF">BpHYR1_016630</name>
</gene>